<dbReference type="AlphaFoldDB" id="S4RUU7"/>
<organism evidence="2">
    <name type="scientific">Petromyzon marinus</name>
    <name type="common">Sea lamprey</name>
    <dbReference type="NCBI Taxonomy" id="7757"/>
    <lineage>
        <taxon>Eukaryota</taxon>
        <taxon>Metazoa</taxon>
        <taxon>Chordata</taxon>
        <taxon>Craniata</taxon>
        <taxon>Vertebrata</taxon>
        <taxon>Cyclostomata</taxon>
        <taxon>Hyperoartia</taxon>
        <taxon>Petromyzontiformes</taxon>
        <taxon>Petromyzontidae</taxon>
        <taxon>Petromyzon</taxon>
    </lineage>
</organism>
<dbReference type="Ensembl" id="ENSPMAT00000009026.1">
    <property type="protein sequence ID" value="ENSPMAP00000008987.1"/>
    <property type="gene ID" value="ENSPMAG00000008167.1"/>
</dbReference>
<proteinExistence type="predicted"/>
<dbReference type="OMA" id="KECINAE"/>
<name>S4RUU7_PETMA</name>
<reference evidence="2" key="2">
    <citation type="submission" date="2025-09" db="UniProtKB">
        <authorList>
            <consortium name="Ensembl"/>
        </authorList>
    </citation>
    <scope>IDENTIFICATION</scope>
</reference>
<feature type="region of interest" description="Disordered" evidence="1">
    <location>
        <begin position="157"/>
        <end position="178"/>
    </location>
</feature>
<dbReference type="GO" id="GO:0008168">
    <property type="term" value="F:methyltransferase activity"/>
    <property type="evidence" value="ECO:0007669"/>
    <property type="project" value="InterPro"/>
</dbReference>
<reference evidence="2" key="1">
    <citation type="submission" date="2025-08" db="UniProtKB">
        <authorList>
            <consortium name="Ensembl"/>
        </authorList>
    </citation>
    <scope>IDENTIFICATION</scope>
</reference>
<dbReference type="Gene3D" id="3.30.950.10">
    <property type="entry name" value="Methyltransferase, Cobalt-precorrin-4 Transmethylase, Domain 2"/>
    <property type="match status" value="1"/>
</dbReference>
<dbReference type="HOGENOM" id="CLU_066040_1_1_1"/>
<evidence type="ECO:0000256" key="1">
    <source>
        <dbReference type="SAM" id="MobiDB-lite"/>
    </source>
</evidence>
<dbReference type="GO" id="GO:0017183">
    <property type="term" value="P:protein histidyl modification to diphthamide"/>
    <property type="evidence" value="ECO:0007669"/>
    <property type="project" value="InterPro"/>
</dbReference>
<sequence>TRRLSVVPLQLYNFGETVSVVFWTDSWRPESFYDKIARNREMGFHTLCLLDIKVKEQSVENMMRGRRVFEPPRFMTVSQAAEQLLEIVHNRRERGDPRVSPLAPPALSEATVCVGLARVGSETQRIAAAPLSELAGAELGGPLHSLVVTGQLHPLEADMLRPRSAPGRSTDSERSTPP</sequence>
<dbReference type="STRING" id="7757.ENSPMAP00000008987"/>
<dbReference type="NCBIfam" id="TIGR00522">
    <property type="entry name" value="dph5"/>
    <property type="match status" value="1"/>
</dbReference>
<dbReference type="FunFam" id="3.30.950.10:FF:000004">
    <property type="entry name" value="Diphthine synthase putative"/>
    <property type="match status" value="1"/>
</dbReference>
<protein>
    <submittedName>
        <fullName evidence="2">Diphthamide biosynthesis 5</fullName>
    </submittedName>
</protein>
<dbReference type="GeneTree" id="ENSGT00390000010568"/>
<evidence type="ECO:0000313" key="2">
    <source>
        <dbReference type="Ensembl" id="ENSPMAP00000008987.1"/>
    </source>
</evidence>
<dbReference type="SUPFAM" id="SSF53790">
    <property type="entry name" value="Tetrapyrrole methylase"/>
    <property type="match status" value="1"/>
</dbReference>
<accession>S4RUU7</accession>
<dbReference type="PANTHER" id="PTHR10882">
    <property type="entry name" value="DIPHTHINE SYNTHASE"/>
    <property type="match status" value="1"/>
</dbReference>
<dbReference type="InterPro" id="IPR004551">
    <property type="entry name" value="Dphthn_synthase"/>
</dbReference>
<dbReference type="PANTHER" id="PTHR10882:SF0">
    <property type="entry name" value="DIPHTHINE METHYL ESTER SYNTHASE"/>
    <property type="match status" value="1"/>
</dbReference>
<dbReference type="InterPro" id="IPR014776">
    <property type="entry name" value="4pyrrole_Mease_sub2"/>
</dbReference>
<dbReference type="InterPro" id="IPR035996">
    <property type="entry name" value="4pyrrol_Methylase_sf"/>
</dbReference>